<protein>
    <submittedName>
        <fullName evidence="2">Jg26955 protein</fullName>
    </submittedName>
</protein>
<feature type="region of interest" description="Disordered" evidence="1">
    <location>
        <begin position="46"/>
        <end position="88"/>
    </location>
</feature>
<evidence type="ECO:0000313" key="2">
    <source>
        <dbReference type="EMBL" id="CAH2208742.1"/>
    </source>
</evidence>
<proteinExistence type="predicted"/>
<accession>A0A8S4QIF1</accession>
<gene>
    <name evidence="2" type="primary">jg26955</name>
    <name evidence="2" type="ORF">PAEG_LOCUS1277</name>
</gene>
<evidence type="ECO:0000313" key="3">
    <source>
        <dbReference type="Proteomes" id="UP000838756"/>
    </source>
</evidence>
<dbReference type="AlphaFoldDB" id="A0A8S4QIF1"/>
<sequence length="142" mass="15563">MRVWSLFTHPLRGLLLQTRPSRSRPRLLKRSRCSAWLAGQREVPAMVASPSPQYPQPSLTELNPGGQSRARQPSPHESATPPCVASRGPAHGCSGLDWHGETLDGALAFSFHFYALLCRLFSASRRFGGAPQRGPTLCPYKG</sequence>
<reference evidence="2" key="1">
    <citation type="submission" date="2022-03" db="EMBL/GenBank/DDBJ databases">
        <authorList>
            <person name="Lindestad O."/>
        </authorList>
    </citation>
    <scope>NUCLEOTIDE SEQUENCE</scope>
</reference>
<dbReference type="Proteomes" id="UP000838756">
    <property type="component" value="Unassembled WGS sequence"/>
</dbReference>
<dbReference type="EMBL" id="CAKXAJ010004424">
    <property type="protein sequence ID" value="CAH2208742.1"/>
    <property type="molecule type" value="Genomic_DNA"/>
</dbReference>
<comment type="caution">
    <text evidence="2">The sequence shown here is derived from an EMBL/GenBank/DDBJ whole genome shotgun (WGS) entry which is preliminary data.</text>
</comment>
<organism evidence="2 3">
    <name type="scientific">Pararge aegeria aegeria</name>
    <dbReference type="NCBI Taxonomy" id="348720"/>
    <lineage>
        <taxon>Eukaryota</taxon>
        <taxon>Metazoa</taxon>
        <taxon>Ecdysozoa</taxon>
        <taxon>Arthropoda</taxon>
        <taxon>Hexapoda</taxon>
        <taxon>Insecta</taxon>
        <taxon>Pterygota</taxon>
        <taxon>Neoptera</taxon>
        <taxon>Endopterygota</taxon>
        <taxon>Lepidoptera</taxon>
        <taxon>Glossata</taxon>
        <taxon>Ditrysia</taxon>
        <taxon>Papilionoidea</taxon>
        <taxon>Nymphalidae</taxon>
        <taxon>Satyrinae</taxon>
        <taxon>Satyrini</taxon>
        <taxon>Parargina</taxon>
        <taxon>Pararge</taxon>
    </lineage>
</organism>
<name>A0A8S4QIF1_9NEOP</name>
<evidence type="ECO:0000256" key="1">
    <source>
        <dbReference type="SAM" id="MobiDB-lite"/>
    </source>
</evidence>
<feature type="compositionally biased region" description="Polar residues" evidence="1">
    <location>
        <begin position="56"/>
        <end position="77"/>
    </location>
</feature>
<keyword evidence="3" id="KW-1185">Reference proteome</keyword>